<dbReference type="PROSITE" id="PS51456">
    <property type="entry name" value="MYOSIN_MOTOR"/>
    <property type="match status" value="1"/>
</dbReference>
<dbReference type="PANTHER" id="PTHR22692">
    <property type="entry name" value="MYOSIN VII, XV"/>
    <property type="match status" value="1"/>
</dbReference>
<dbReference type="InterPro" id="IPR051567">
    <property type="entry name" value="Unconventional_Myosin_ATPase"/>
</dbReference>
<gene>
    <name evidence="2" type="ORF">CTOB1V02_LOCUS11930</name>
</gene>
<evidence type="ECO:0000256" key="1">
    <source>
        <dbReference type="PROSITE-ProRule" id="PRU00782"/>
    </source>
</evidence>
<name>A0A7R8WNZ7_9CRUS</name>
<comment type="caution">
    <text evidence="1">Lacks conserved residue(s) required for the propagation of feature annotation.</text>
</comment>
<dbReference type="InterPro" id="IPR001609">
    <property type="entry name" value="Myosin_head_motor_dom-like"/>
</dbReference>
<dbReference type="Gene3D" id="1.20.5.190">
    <property type="match status" value="2"/>
</dbReference>
<accession>A0A7R8WNZ7</accession>
<dbReference type="Pfam" id="PF00612">
    <property type="entry name" value="IQ"/>
    <property type="match status" value="2"/>
</dbReference>
<dbReference type="InterPro" id="IPR000048">
    <property type="entry name" value="IQ_motif_EF-hand-BS"/>
</dbReference>
<keyword evidence="1" id="KW-0009">Actin-binding</keyword>
<dbReference type="OrthoDB" id="6370442at2759"/>
<dbReference type="GO" id="GO:0003779">
    <property type="term" value="F:actin binding"/>
    <property type="evidence" value="ECO:0007669"/>
    <property type="project" value="UniProtKB-KW"/>
</dbReference>
<sequence length="518" mass="60029">MFDRELCCRQLRYSGMMETIRIRRAGYPIRHTFREFVDRYRFLINGVPPPHKVDCEAAASKICAAVLGAKSDYQLGKTKVFLKDAHDLFLEQERDRMLTRKILIIQKHVKGWYYRRRFVRLRAATLVIQRHWRRIAQRRRFLAMRVGFGRLQAAIRSRILTQRFRHLRSHMVTLQARCRGYLVRRETRKKQWAVVTIQAHVRRLIAQRRYQKMKVEHRVRLEALRIREREERELKKQIGGKRARELAEKNYQERLLDLERKGREEEMADSRVIEQKKARMASAERRELEPVDDATMVEDLFGFLPGDGVSSGEQPPPSAFKDLGTPVAVGESEAINAIPVSPEDKEDLSEYKFQKFAATYFQGNVSHMYSRRPLKQSLLPLETQGDQLAALALWITILRFMGDLPEPKYSHSADKDTTSVMSKVTATLGRTFVKSKEYQDAVAFDEQQYGRSGVAGHPGSGGGSVSNKQKSIRNKLVSLTLKRKNKLGDDVRRKLQVSDGNWFRLCEDHTCHTGLSTA</sequence>
<dbReference type="Pfam" id="PF00063">
    <property type="entry name" value="Myosin_head"/>
    <property type="match status" value="1"/>
</dbReference>
<keyword evidence="1" id="KW-0518">Myosin</keyword>
<dbReference type="AlphaFoldDB" id="A0A7R8WNZ7"/>
<dbReference type="SUPFAM" id="SSF52540">
    <property type="entry name" value="P-loop containing nucleoside triphosphate hydrolases"/>
    <property type="match status" value="2"/>
</dbReference>
<dbReference type="InterPro" id="IPR027417">
    <property type="entry name" value="P-loop_NTPase"/>
</dbReference>
<dbReference type="GO" id="GO:0005524">
    <property type="term" value="F:ATP binding"/>
    <property type="evidence" value="ECO:0007669"/>
    <property type="project" value="InterPro"/>
</dbReference>
<dbReference type="EMBL" id="OB667784">
    <property type="protein sequence ID" value="CAD7234112.1"/>
    <property type="molecule type" value="Genomic_DNA"/>
</dbReference>
<dbReference type="GO" id="GO:0016459">
    <property type="term" value="C:myosin complex"/>
    <property type="evidence" value="ECO:0007669"/>
    <property type="project" value="UniProtKB-KW"/>
</dbReference>
<proteinExistence type="inferred from homology"/>
<comment type="similarity">
    <text evidence="1">Belongs to the TRAFAC class myosin-kinesin ATPase superfamily. Myosin family.</text>
</comment>
<dbReference type="Gene3D" id="6.20.240.20">
    <property type="match status" value="1"/>
</dbReference>
<keyword evidence="1" id="KW-0505">Motor protein</keyword>
<reference evidence="2" key="1">
    <citation type="submission" date="2020-11" db="EMBL/GenBank/DDBJ databases">
        <authorList>
            <person name="Tran Van P."/>
        </authorList>
    </citation>
    <scope>NUCLEOTIDE SEQUENCE</scope>
</reference>
<evidence type="ECO:0000313" key="2">
    <source>
        <dbReference type="EMBL" id="CAD7234112.1"/>
    </source>
</evidence>
<dbReference type="SMART" id="SM00015">
    <property type="entry name" value="IQ"/>
    <property type="match status" value="4"/>
</dbReference>
<organism evidence="2">
    <name type="scientific">Cyprideis torosa</name>
    <dbReference type="NCBI Taxonomy" id="163714"/>
    <lineage>
        <taxon>Eukaryota</taxon>
        <taxon>Metazoa</taxon>
        <taxon>Ecdysozoa</taxon>
        <taxon>Arthropoda</taxon>
        <taxon>Crustacea</taxon>
        <taxon>Oligostraca</taxon>
        <taxon>Ostracoda</taxon>
        <taxon>Podocopa</taxon>
        <taxon>Podocopida</taxon>
        <taxon>Cytherocopina</taxon>
        <taxon>Cytheroidea</taxon>
        <taxon>Cytherideidae</taxon>
        <taxon>Cyprideis</taxon>
    </lineage>
</organism>
<dbReference type="PROSITE" id="PS50096">
    <property type="entry name" value="IQ"/>
    <property type="match status" value="2"/>
</dbReference>
<dbReference type="Gene3D" id="1.25.40.530">
    <property type="entry name" value="MyTH4 domain"/>
    <property type="match status" value="1"/>
</dbReference>
<dbReference type="InterPro" id="IPR038185">
    <property type="entry name" value="MyTH4_dom_sf"/>
</dbReference>
<protein>
    <submittedName>
        <fullName evidence="2">Uncharacterized protein</fullName>
    </submittedName>
</protein>
<dbReference type="PROSITE" id="PS51016">
    <property type="entry name" value="MYTH4"/>
    <property type="match status" value="1"/>
</dbReference>
<dbReference type="PANTHER" id="PTHR22692:SF33">
    <property type="entry name" value="MYOSIN"/>
    <property type="match status" value="1"/>
</dbReference>
<dbReference type="InterPro" id="IPR000857">
    <property type="entry name" value="MyTH4_dom"/>
</dbReference>
<dbReference type="GO" id="GO:0003774">
    <property type="term" value="F:cytoskeletal motor activity"/>
    <property type="evidence" value="ECO:0007669"/>
    <property type="project" value="InterPro"/>
</dbReference>